<gene>
    <name evidence="9" type="ordered locus">MCA1396</name>
</gene>
<dbReference type="PANTHER" id="PTHR12763">
    <property type="match status" value="1"/>
</dbReference>
<accession>Q608U3</accession>
<evidence type="ECO:0000313" key="9">
    <source>
        <dbReference type="EMBL" id="AAU92340.1"/>
    </source>
</evidence>
<dbReference type="PANTHER" id="PTHR12763:SF28">
    <property type="entry name" value="GEO10507P1-RELATED"/>
    <property type="match status" value="1"/>
</dbReference>
<evidence type="ECO:0000256" key="5">
    <source>
        <dbReference type="ARBA" id="ARBA00023186"/>
    </source>
</evidence>
<comment type="similarity">
    <text evidence="6">Belongs to the TIM14 family.</text>
</comment>
<dbReference type="FunFam" id="1.10.287.110:FF:000001">
    <property type="entry name" value="Import inner membrane translocase subunit tim14"/>
    <property type="match status" value="1"/>
</dbReference>
<evidence type="ECO:0000256" key="2">
    <source>
        <dbReference type="ARBA" id="ARBA00022692"/>
    </source>
</evidence>
<dbReference type="Gene3D" id="1.10.287.110">
    <property type="entry name" value="DnaJ domain"/>
    <property type="match status" value="1"/>
</dbReference>
<dbReference type="HOGENOM" id="CLU_017633_13_1_6"/>
<dbReference type="PROSITE" id="PS50076">
    <property type="entry name" value="DNAJ_2"/>
    <property type="match status" value="1"/>
</dbReference>
<feature type="domain" description="J" evidence="8">
    <location>
        <begin position="169"/>
        <end position="222"/>
    </location>
</feature>
<dbReference type="EMBL" id="AE017282">
    <property type="protein sequence ID" value="AAU92340.1"/>
    <property type="molecule type" value="Genomic_DNA"/>
</dbReference>
<keyword evidence="2 7" id="KW-0812">Transmembrane</keyword>
<dbReference type="AlphaFoldDB" id="Q608U3"/>
<dbReference type="SUPFAM" id="SSF46565">
    <property type="entry name" value="Chaperone J-domain"/>
    <property type="match status" value="1"/>
</dbReference>
<feature type="transmembrane region" description="Helical" evidence="7">
    <location>
        <begin position="40"/>
        <end position="61"/>
    </location>
</feature>
<organism evidence="9 10">
    <name type="scientific">Methylococcus capsulatus (strain ATCC 33009 / NCIMB 11132 / Bath)</name>
    <dbReference type="NCBI Taxonomy" id="243233"/>
    <lineage>
        <taxon>Bacteria</taxon>
        <taxon>Pseudomonadati</taxon>
        <taxon>Pseudomonadota</taxon>
        <taxon>Gammaproteobacteria</taxon>
        <taxon>Methylococcales</taxon>
        <taxon>Methylococcaceae</taxon>
        <taxon>Methylococcus</taxon>
    </lineage>
</organism>
<dbReference type="Proteomes" id="UP000006821">
    <property type="component" value="Chromosome"/>
</dbReference>
<evidence type="ECO:0000256" key="7">
    <source>
        <dbReference type="SAM" id="Phobius"/>
    </source>
</evidence>
<dbReference type="STRING" id="243233.MCA1396"/>
<evidence type="ECO:0000256" key="6">
    <source>
        <dbReference type="ARBA" id="ARBA00038105"/>
    </source>
</evidence>
<dbReference type="InterPro" id="IPR036869">
    <property type="entry name" value="J_dom_sf"/>
</dbReference>
<dbReference type="CDD" id="cd06257">
    <property type="entry name" value="DnaJ"/>
    <property type="match status" value="1"/>
</dbReference>
<proteinExistence type="inferred from homology"/>
<evidence type="ECO:0000313" key="10">
    <source>
        <dbReference type="Proteomes" id="UP000006821"/>
    </source>
</evidence>
<protein>
    <submittedName>
        <fullName evidence="9">DnaJ domain protein</fullName>
    </submittedName>
</protein>
<dbReference type="KEGG" id="mca:MCA1396"/>
<sequence>MRALRPRLAKEMRRIAPWLVLLLFAGLAATGRLGWVVPLAGALLAALLRLLPGLIPLLPVLQRLWRRKTFGAAGESVVETRFLRLRLDRSSGEIRGEVLAGRQAGRRLCELSLADLRELHAELLQADGESARLLGVYLDRVIGTGWRARAGADDTATGSSQSGRMSRAEALAILGLKEGAPREAVVEAHRRLMQKLHPDRGGSDYLAAKINQAKDVLLRESR</sequence>
<dbReference type="eggNOG" id="COG2214">
    <property type="taxonomic scope" value="Bacteria"/>
</dbReference>
<comment type="subcellular location">
    <subcellularLocation>
        <location evidence="1">Membrane</location>
        <topology evidence="1">Single-pass membrane protein</topology>
    </subcellularLocation>
</comment>
<keyword evidence="4 7" id="KW-0472">Membrane</keyword>
<reference evidence="9 10" key="1">
    <citation type="journal article" date="2004" name="PLoS Biol.">
        <title>Genomic insights into methanotrophy: the complete genome sequence of Methylococcus capsulatus (Bath).</title>
        <authorList>
            <person name="Ward N.L."/>
            <person name="Larsen O."/>
            <person name="Sakwa J."/>
            <person name="Bruseth L."/>
            <person name="Khouri H.M."/>
            <person name="Durkin A.S."/>
            <person name="Dimitrov G."/>
            <person name="Jiang L."/>
            <person name="Scanlan D."/>
            <person name="Kang K.H."/>
            <person name="Lewis M.R."/>
            <person name="Nelson K.E."/>
            <person name="Methe B.A."/>
            <person name="Wu M."/>
            <person name="Heidelberg J.F."/>
            <person name="Paulsen I.T."/>
            <person name="Fouts D.E."/>
            <person name="Ravel J."/>
            <person name="Tettelin H."/>
            <person name="Ren Q."/>
            <person name="Read T.D."/>
            <person name="DeBoy R.T."/>
            <person name="Seshadri R."/>
            <person name="Salzberg S.L."/>
            <person name="Jensen H.B."/>
            <person name="Birkeland N.K."/>
            <person name="Nelson W.C."/>
            <person name="Dodson R.J."/>
            <person name="Grindhaug S.H."/>
            <person name="Holt I.E."/>
            <person name="Eidhammer I."/>
            <person name="Jonasen I."/>
            <person name="Vanaken S."/>
            <person name="Utterback T.R."/>
            <person name="Feldblyum T.V."/>
            <person name="Fraser C.M."/>
            <person name="Lillehaug J.R."/>
            <person name="Eisen J.A."/>
        </authorList>
    </citation>
    <scope>NUCLEOTIDE SEQUENCE [LARGE SCALE GENOMIC DNA]</scope>
    <source>
        <strain evidence="10">ATCC 33009 / NCIMB 11132 / Bath</strain>
    </source>
</reference>
<evidence type="ECO:0000259" key="8">
    <source>
        <dbReference type="PROSITE" id="PS50076"/>
    </source>
</evidence>
<evidence type="ECO:0000256" key="3">
    <source>
        <dbReference type="ARBA" id="ARBA00022989"/>
    </source>
</evidence>
<dbReference type="GO" id="GO:0016020">
    <property type="term" value="C:membrane"/>
    <property type="evidence" value="ECO:0007669"/>
    <property type="project" value="UniProtKB-SubCell"/>
</dbReference>
<keyword evidence="3 7" id="KW-1133">Transmembrane helix</keyword>
<keyword evidence="5" id="KW-0143">Chaperone</keyword>
<dbReference type="InterPro" id="IPR001623">
    <property type="entry name" value="DnaJ_domain"/>
</dbReference>
<name>Q608U3_METCA</name>
<dbReference type="SMART" id="SM00271">
    <property type="entry name" value="DnaJ"/>
    <property type="match status" value="1"/>
</dbReference>
<evidence type="ECO:0000256" key="1">
    <source>
        <dbReference type="ARBA" id="ARBA00004167"/>
    </source>
</evidence>
<evidence type="ECO:0000256" key="4">
    <source>
        <dbReference type="ARBA" id="ARBA00023136"/>
    </source>
</evidence>